<evidence type="ECO:0000313" key="2">
    <source>
        <dbReference type="EMBL" id="RXW24232.1"/>
    </source>
</evidence>
<dbReference type="EMBL" id="SDEE01000023">
    <property type="protein sequence ID" value="RXW24232.1"/>
    <property type="molecule type" value="Genomic_DNA"/>
</dbReference>
<gene>
    <name evidence="2" type="ORF">EST38_g1605</name>
</gene>
<feature type="region of interest" description="Disordered" evidence="1">
    <location>
        <begin position="1"/>
        <end position="29"/>
    </location>
</feature>
<sequence>MSDAAETSTQPKEKSKNKAHRKDKPWDTDDIDHVCIQLTGFGELELNP</sequence>
<keyword evidence="3" id="KW-1185">Reference proteome</keyword>
<protein>
    <submittedName>
        <fullName evidence="2">Uncharacterized protein</fullName>
    </submittedName>
</protein>
<dbReference type="AlphaFoldDB" id="A0A4Q2DXN8"/>
<proteinExistence type="predicted"/>
<comment type="caution">
    <text evidence="2">The sequence shown here is derived from an EMBL/GenBank/DDBJ whole genome shotgun (WGS) entry which is preliminary data.</text>
</comment>
<accession>A0A4Q2DXN8</accession>
<dbReference type="Proteomes" id="UP000290288">
    <property type="component" value="Unassembled WGS sequence"/>
</dbReference>
<name>A0A4Q2DXN8_9AGAR</name>
<evidence type="ECO:0000313" key="3">
    <source>
        <dbReference type="Proteomes" id="UP000290288"/>
    </source>
</evidence>
<organism evidence="2 3">
    <name type="scientific">Candolleomyces aberdarensis</name>
    <dbReference type="NCBI Taxonomy" id="2316362"/>
    <lineage>
        <taxon>Eukaryota</taxon>
        <taxon>Fungi</taxon>
        <taxon>Dikarya</taxon>
        <taxon>Basidiomycota</taxon>
        <taxon>Agaricomycotina</taxon>
        <taxon>Agaricomycetes</taxon>
        <taxon>Agaricomycetidae</taxon>
        <taxon>Agaricales</taxon>
        <taxon>Agaricineae</taxon>
        <taxon>Psathyrellaceae</taxon>
        <taxon>Candolleomyces</taxon>
    </lineage>
</organism>
<feature type="compositionally biased region" description="Polar residues" evidence="1">
    <location>
        <begin position="1"/>
        <end position="10"/>
    </location>
</feature>
<reference evidence="2 3" key="1">
    <citation type="submission" date="2019-01" db="EMBL/GenBank/DDBJ databases">
        <title>Draft genome sequence of Psathyrella aberdarensis IHI B618.</title>
        <authorList>
            <person name="Buettner E."/>
            <person name="Kellner H."/>
        </authorList>
    </citation>
    <scope>NUCLEOTIDE SEQUENCE [LARGE SCALE GENOMIC DNA]</scope>
    <source>
        <strain evidence="2 3">IHI B618</strain>
    </source>
</reference>
<dbReference type="OrthoDB" id="441223at2759"/>
<evidence type="ECO:0000256" key="1">
    <source>
        <dbReference type="SAM" id="MobiDB-lite"/>
    </source>
</evidence>